<feature type="compositionally biased region" description="Basic and acidic residues" evidence="1">
    <location>
        <begin position="80"/>
        <end position="95"/>
    </location>
</feature>
<proteinExistence type="predicted"/>
<dbReference type="Gene3D" id="3.40.50.1010">
    <property type="entry name" value="5'-nuclease"/>
    <property type="match status" value="1"/>
</dbReference>
<protein>
    <submittedName>
        <fullName evidence="3">Transcriptional protein SWT1</fullName>
    </submittedName>
</protein>
<feature type="compositionally biased region" description="Polar residues" evidence="1">
    <location>
        <begin position="219"/>
        <end position="228"/>
    </location>
</feature>
<feature type="compositionally biased region" description="Basic and acidic residues" evidence="1">
    <location>
        <begin position="23"/>
        <end position="65"/>
    </location>
</feature>
<dbReference type="EMBL" id="CM014078">
    <property type="protein sequence ID" value="TKS66002.1"/>
    <property type="molecule type" value="Genomic_DNA"/>
</dbReference>
<dbReference type="PANTHER" id="PTHR16161:SF0">
    <property type="entry name" value="TRANSCRIPTIONAL PROTEIN SWT1"/>
    <property type="match status" value="1"/>
</dbReference>
<dbReference type="CDD" id="cd18727">
    <property type="entry name" value="PIN_Swt1-like"/>
    <property type="match status" value="1"/>
</dbReference>
<dbReference type="AlphaFoldDB" id="A0A4V6XYD2"/>
<sequence length="912" mass="101537">MGKKSKRRKRKKSSSSEEDEETYKERDVTTKRKSAKREQDIKSPERGATKEERSARPTVKDDSQSTRRIKKPVYSLAKTKATDQKPVDKEEECTKRKSVSVPLHGVTYSSKTKTDISGKHYSVSETVERKSSKSLNTNNADTVPHRTEMCKSSLNEKSSHRSPSKSKKELVSPSLVSAEQKEQAHNVLETKGTAEEPRRTENYNNTIKTREPSKAPSVSKDSAQQKTNGLLKKMNRCSKNVTSVPGNVTSVSHKPNKSLSAQEEISSIALPRPLNFKIPKKVHPRPVYSTSEKNDAIATEKNLKYGTELSESGALMSKSKQETVQQTQSCLDVTPSSSSQGQDNSLSLSGQLPVTELLKDDQMQVVEELHLARSQKKLEPNVLESDGQLTCMDIDPPEEGADMHCEQPQQDLILVLDTNILLSHLDYVKKMRSHGLAGLGYPVILLPWVVLQEMDSLKKRKNLKGSVAHLAAPAISYVNNATSREPRLWGQSMQQAAEINNLNTNSGTPFTEHPADGSVVQRCRPSNDKNLCSKALLSGVNALSKNDLEAEVERSRHGFHPLQNIKPHIRPQVSLPTLSMSYTSAQPQSEERTGLCGGLVEKDNKKLSKREDVEPKCLSTCISELEECLQQVLSDVLKVEMKAAFKDLWIEIVFLKPPWTLQDVLLCFEKHWIAVFKYIAPRKKKKAVLNLIDFFGSGKTVDCSTTLAALQEAKELVKVFGKRSRRVPRAISILDNIFNKLQPQGESPACDADDEDEQPVSARVPHQEVWALFENIWFNVCQIRSEVFKALSFDLHTMQSAQPVGGPSPPQDALVCLHKLSSMVSHLLHAFSSVLSSAPGLEEAQTLLNIIHSNEIANVDSRLTAKDLIDCFSQQDYREKLRAGGNKLMEMKATLDRCVGTTSQHIAFPTLS</sequence>
<evidence type="ECO:0000313" key="4">
    <source>
        <dbReference type="Proteomes" id="UP000298787"/>
    </source>
</evidence>
<feature type="domain" description="PIN" evidence="2">
    <location>
        <begin position="414"/>
        <end position="544"/>
    </location>
</feature>
<dbReference type="GO" id="GO:0005634">
    <property type="term" value="C:nucleus"/>
    <property type="evidence" value="ECO:0007669"/>
    <property type="project" value="TreeGrafter"/>
</dbReference>
<feature type="region of interest" description="Disordered" evidence="1">
    <location>
        <begin position="312"/>
        <end position="347"/>
    </location>
</feature>
<name>A0A4V6XYD2_COLLU</name>
<evidence type="ECO:0000313" key="3">
    <source>
        <dbReference type="EMBL" id="TKS66002.1"/>
    </source>
</evidence>
<gene>
    <name evidence="3" type="ORF">D9C73_000058</name>
</gene>
<feature type="region of interest" description="Disordered" evidence="1">
    <location>
        <begin position="1"/>
        <end position="233"/>
    </location>
</feature>
<dbReference type="Pfam" id="PF13638">
    <property type="entry name" value="PIN_4"/>
    <property type="match status" value="1"/>
</dbReference>
<feature type="region of interest" description="Disordered" evidence="1">
    <location>
        <begin position="240"/>
        <end position="259"/>
    </location>
</feature>
<dbReference type="Proteomes" id="UP000298787">
    <property type="component" value="Chromosome 1"/>
</dbReference>
<evidence type="ECO:0000256" key="1">
    <source>
        <dbReference type="SAM" id="MobiDB-lite"/>
    </source>
</evidence>
<evidence type="ECO:0000259" key="2">
    <source>
        <dbReference type="Pfam" id="PF13638"/>
    </source>
</evidence>
<dbReference type="InterPro" id="IPR002716">
    <property type="entry name" value="PIN_dom"/>
</dbReference>
<reference evidence="3 4" key="1">
    <citation type="submission" date="2019-01" db="EMBL/GenBank/DDBJ databases">
        <title>Genome Assembly of Collichthys lucidus.</title>
        <authorList>
            <person name="Cai M."/>
            <person name="Xiao S."/>
        </authorList>
    </citation>
    <scope>NUCLEOTIDE SEQUENCE [LARGE SCALE GENOMIC DNA]</scope>
    <source>
        <strain evidence="3">JT15FE1705JMU</strain>
        <tissue evidence="3">Muscle</tissue>
    </source>
</reference>
<organism evidence="3 4">
    <name type="scientific">Collichthys lucidus</name>
    <name type="common">Big head croaker</name>
    <name type="synonym">Sciaena lucida</name>
    <dbReference type="NCBI Taxonomy" id="240159"/>
    <lineage>
        <taxon>Eukaryota</taxon>
        <taxon>Metazoa</taxon>
        <taxon>Chordata</taxon>
        <taxon>Craniata</taxon>
        <taxon>Vertebrata</taxon>
        <taxon>Euteleostomi</taxon>
        <taxon>Actinopterygii</taxon>
        <taxon>Neopterygii</taxon>
        <taxon>Teleostei</taxon>
        <taxon>Neoteleostei</taxon>
        <taxon>Acanthomorphata</taxon>
        <taxon>Eupercaria</taxon>
        <taxon>Sciaenidae</taxon>
        <taxon>Collichthys</taxon>
    </lineage>
</organism>
<feature type="compositionally biased region" description="Polar residues" evidence="1">
    <location>
        <begin position="322"/>
        <end position="335"/>
    </location>
</feature>
<dbReference type="SUPFAM" id="SSF88723">
    <property type="entry name" value="PIN domain-like"/>
    <property type="match status" value="1"/>
</dbReference>
<accession>A0A4V6XYD2</accession>
<dbReference type="InterPro" id="IPR029060">
    <property type="entry name" value="PIN-like_dom_sf"/>
</dbReference>
<feature type="compositionally biased region" description="Basic and acidic residues" evidence="1">
    <location>
        <begin position="192"/>
        <end position="201"/>
    </location>
</feature>
<feature type="compositionally biased region" description="Low complexity" evidence="1">
    <location>
        <begin position="336"/>
        <end position="347"/>
    </location>
</feature>
<keyword evidence="4" id="KW-1185">Reference proteome</keyword>
<dbReference type="InterPro" id="IPR052626">
    <property type="entry name" value="SWT1_Regulator"/>
</dbReference>
<feature type="compositionally biased region" description="Basic residues" evidence="1">
    <location>
        <begin position="1"/>
        <end position="13"/>
    </location>
</feature>
<dbReference type="PANTHER" id="PTHR16161">
    <property type="entry name" value="TRANSCRIPTIONAL PROTEIN SWT1"/>
    <property type="match status" value="1"/>
</dbReference>